<comment type="caution">
    <text evidence="5">The sequence shown here is derived from an EMBL/GenBank/DDBJ whole genome shotgun (WGS) entry which is preliminary data.</text>
</comment>
<dbReference type="InterPro" id="IPR015422">
    <property type="entry name" value="PyrdxlP-dep_Trfase_small"/>
</dbReference>
<feature type="domain" description="Aminotransferase class I/classII large" evidence="4">
    <location>
        <begin position="40"/>
        <end position="370"/>
    </location>
</feature>
<evidence type="ECO:0000256" key="2">
    <source>
        <dbReference type="ARBA" id="ARBA00022576"/>
    </source>
</evidence>
<dbReference type="STRING" id="1538463.B0T36_00335"/>
<evidence type="ECO:0000256" key="3">
    <source>
        <dbReference type="ARBA" id="ARBA00022679"/>
    </source>
</evidence>
<dbReference type="Proteomes" id="UP000188836">
    <property type="component" value="Unassembled WGS sequence"/>
</dbReference>
<dbReference type="InterPro" id="IPR015424">
    <property type="entry name" value="PyrdxlP-dep_Trfase"/>
</dbReference>
<dbReference type="OrthoDB" id="9813612at2"/>
<keyword evidence="6" id="KW-1185">Reference proteome</keyword>
<dbReference type="PANTHER" id="PTHR42832">
    <property type="entry name" value="AMINO ACID AMINOTRANSFERASE"/>
    <property type="match status" value="1"/>
</dbReference>
<sequence>MNIEVSSRRRVSTLLPDFPWDTIADAKAKAAAYPGGLADLSVGTPVDPVDPLIRAALNSVAEVPGYPTTHGTPELRSAAAQALRRRYGVTGVDPAAVLPVIGTKELIAGLPRLLGLDATDLVVIPEVAYPTYEVGALLGGTRIARADGLAQLGPVSPALIFLNSPANPTGKVLGVEHLRKVVSFARERGTIVVADECYLGLTWEGSAPSLLDPRVCDGDHTNLLVVHSLSKTSNLASYRAGFVTGDPELVAELLEVRKHSGMMVPLPIQAAMTAALGDDEHEARQRERYRARRDILRTALTAAGFRIDNSEAGLYLWCTRDEPCRTTLDWLADRGILAAPGDFYGPAGSKHVRIALTATDERVAAAAERLTRRT</sequence>
<evidence type="ECO:0000313" key="5">
    <source>
        <dbReference type="EMBL" id="ONM50658.1"/>
    </source>
</evidence>
<dbReference type="SUPFAM" id="SSF53383">
    <property type="entry name" value="PLP-dependent transferases"/>
    <property type="match status" value="1"/>
</dbReference>
<proteinExistence type="predicted"/>
<gene>
    <name evidence="5" type="ORF">B0T46_01850</name>
</gene>
<dbReference type="NCBIfam" id="TIGR03539">
    <property type="entry name" value="DapC_actino"/>
    <property type="match status" value="1"/>
</dbReference>
<dbReference type="InterPro" id="IPR015421">
    <property type="entry name" value="PyrdxlP-dep_Trfase_major"/>
</dbReference>
<dbReference type="GO" id="GO:0030170">
    <property type="term" value="F:pyridoxal phosphate binding"/>
    <property type="evidence" value="ECO:0007669"/>
    <property type="project" value="InterPro"/>
</dbReference>
<dbReference type="RefSeq" id="WP_077114640.1">
    <property type="nucleotide sequence ID" value="NZ_MUKP01000056.1"/>
</dbReference>
<dbReference type="GO" id="GO:0008483">
    <property type="term" value="F:transaminase activity"/>
    <property type="evidence" value="ECO:0007669"/>
    <property type="project" value="UniProtKB-KW"/>
</dbReference>
<accession>A0A1V2TME3</accession>
<dbReference type="InterPro" id="IPR004839">
    <property type="entry name" value="Aminotransferase_I/II_large"/>
</dbReference>
<dbReference type="Gene3D" id="3.90.1150.10">
    <property type="entry name" value="Aspartate Aminotransferase, domain 1"/>
    <property type="match status" value="1"/>
</dbReference>
<name>A0A1V2TME3_9NOCA</name>
<evidence type="ECO:0000259" key="4">
    <source>
        <dbReference type="Pfam" id="PF00155"/>
    </source>
</evidence>
<dbReference type="EMBL" id="MUMY01000001">
    <property type="protein sequence ID" value="ONM50658.1"/>
    <property type="molecule type" value="Genomic_DNA"/>
</dbReference>
<dbReference type="Gene3D" id="3.40.640.10">
    <property type="entry name" value="Type I PLP-dependent aspartate aminotransferase-like (Major domain)"/>
    <property type="match status" value="1"/>
</dbReference>
<protein>
    <submittedName>
        <fullName evidence="5">Succinyldiaminopimelate transaminase</fullName>
    </submittedName>
</protein>
<dbReference type="InterPro" id="IPR019880">
    <property type="entry name" value="OxyQ"/>
</dbReference>
<evidence type="ECO:0000256" key="1">
    <source>
        <dbReference type="ARBA" id="ARBA00001933"/>
    </source>
</evidence>
<dbReference type="Pfam" id="PF00155">
    <property type="entry name" value="Aminotran_1_2"/>
    <property type="match status" value="1"/>
</dbReference>
<keyword evidence="3" id="KW-0808">Transferase</keyword>
<comment type="cofactor">
    <cofactor evidence="1">
        <name>pyridoxal 5'-phosphate</name>
        <dbReference type="ChEBI" id="CHEBI:597326"/>
    </cofactor>
</comment>
<dbReference type="CDD" id="cd00609">
    <property type="entry name" value="AAT_like"/>
    <property type="match status" value="1"/>
</dbReference>
<keyword evidence="2" id="KW-0032">Aminotransferase</keyword>
<organism evidence="5 6">
    <name type="scientific">Nocardia donostiensis</name>
    <dbReference type="NCBI Taxonomy" id="1538463"/>
    <lineage>
        <taxon>Bacteria</taxon>
        <taxon>Bacillati</taxon>
        <taxon>Actinomycetota</taxon>
        <taxon>Actinomycetes</taxon>
        <taxon>Mycobacteriales</taxon>
        <taxon>Nocardiaceae</taxon>
        <taxon>Nocardia</taxon>
    </lineage>
</organism>
<reference evidence="5 6" key="1">
    <citation type="journal article" date="2016" name="Antonie Van Leeuwenhoek">
        <title>Nocardia donostiensis sp. nov., isolated from human respiratory specimens.</title>
        <authorList>
            <person name="Ercibengoa M."/>
            <person name="Bell M."/>
            <person name="Marimon J.M."/>
            <person name="Humrighouse B."/>
            <person name="Klenk H.P."/>
            <person name="Potter G."/>
            <person name="Perez-Trallero E."/>
        </authorList>
    </citation>
    <scope>NUCLEOTIDE SEQUENCE [LARGE SCALE GENOMIC DNA]</scope>
    <source>
        <strain evidence="5 6">X1655</strain>
    </source>
</reference>
<dbReference type="PANTHER" id="PTHR42832:SF3">
    <property type="entry name" value="L-GLUTAMINE--4-(METHYLSULFANYL)-2-OXOBUTANOATE AMINOTRANSFERASE"/>
    <property type="match status" value="1"/>
</dbReference>
<dbReference type="AlphaFoldDB" id="A0A1V2TME3"/>
<evidence type="ECO:0000313" key="6">
    <source>
        <dbReference type="Proteomes" id="UP000188836"/>
    </source>
</evidence>
<dbReference type="InterPro" id="IPR050881">
    <property type="entry name" value="LL-DAP_aminotransferase"/>
</dbReference>